<comment type="caution">
    <text evidence="2">The sequence shown here is derived from an EMBL/GenBank/DDBJ whole genome shotgun (WGS) entry which is preliminary data.</text>
</comment>
<accession>A0ABN9XWG4</accession>
<gene>
    <name evidence="2" type="ORF">PCOR1329_LOCUS80462</name>
</gene>
<dbReference type="EMBL" id="CAUYUJ010021399">
    <property type="protein sequence ID" value="CAK0904466.1"/>
    <property type="molecule type" value="Genomic_DNA"/>
</dbReference>
<name>A0ABN9XWG4_9DINO</name>
<sequence>MSQPNKNERKRLLRLSCPLVAAKRAAYETKASLEEEAPDAAPDAEATKNATERQVGLLEEIKTWTKLGEPKAKAVVAWSLDASESVGALVDATRDKKHNADVQKALDKYLETQRTAKHLAIVTFKYALQQQWVWTEDGVSEWQTPRWVYVLLGVRAP</sequence>
<keyword evidence="3" id="KW-1185">Reference proteome</keyword>
<evidence type="ECO:0000313" key="2">
    <source>
        <dbReference type="EMBL" id="CAK0904466.1"/>
    </source>
</evidence>
<dbReference type="Proteomes" id="UP001189429">
    <property type="component" value="Unassembled WGS sequence"/>
</dbReference>
<evidence type="ECO:0000313" key="3">
    <source>
        <dbReference type="Proteomes" id="UP001189429"/>
    </source>
</evidence>
<reference evidence="2" key="1">
    <citation type="submission" date="2023-10" db="EMBL/GenBank/DDBJ databases">
        <authorList>
            <person name="Chen Y."/>
            <person name="Shah S."/>
            <person name="Dougan E. K."/>
            <person name="Thang M."/>
            <person name="Chan C."/>
        </authorList>
    </citation>
    <scope>NUCLEOTIDE SEQUENCE [LARGE SCALE GENOMIC DNA]</scope>
</reference>
<organism evidence="2 3">
    <name type="scientific">Prorocentrum cordatum</name>
    <dbReference type="NCBI Taxonomy" id="2364126"/>
    <lineage>
        <taxon>Eukaryota</taxon>
        <taxon>Sar</taxon>
        <taxon>Alveolata</taxon>
        <taxon>Dinophyceae</taxon>
        <taxon>Prorocentrales</taxon>
        <taxon>Prorocentraceae</taxon>
        <taxon>Prorocentrum</taxon>
    </lineage>
</organism>
<protein>
    <submittedName>
        <fullName evidence="2">Uncharacterized protein</fullName>
    </submittedName>
</protein>
<feature type="region of interest" description="Disordered" evidence="1">
    <location>
        <begin position="30"/>
        <end position="50"/>
    </location>
</feature>
<proteinExistence type="predicted"/>
<evidence type="ECO:0000256" key="1">
    <source>
        <dbReference type="SAM" id="MobiDB-lite"/>
    </source>
</evidence>